<feature type="region of interest" description="Disordered" evidence="6">
    <location>
        <begin position="4306"/>
        <end position="4377"/>
    </location>
</feature>
<dbReference type="InterPro" id="IPR000742">
    <property type="entry name" value="EGF"/>
</dbReference>
<reference evidence="13" key="1">
    <citation type="submission" date="2022-11" db="UniProtKB">
        <authorList>
            <consortium name="WormBaseParasite"/>
        </authorList>
    </citation>
    <scope>IDENTIFICATION</scope>
</reference>
<feature type="domain" description="EGF-like" evidence="8">
    <location>
        <begin position="2795"/>
        <end position="2832"/>
    </location>
</feature>
<evidence type="ECO:0000256" key="6">
    <source>
        <dbReference type="SAM" id="MobiDB-lite"/>
    </source>
</evidence>
<dbReference type="InterPro" id="IPR000152">
    <property type="entry name" value="EGF-type_Asp/Asn_hydroxyl_site"/>
</dbReference>
<feature type="disulfide bond" evidence="4">
    <location>
        <begin position="3038"/>
        <end position="3047"/>
    </location>
</feature>
<feature type="compositionally biased region" description="Low complexity" evidence="6">
    <location>
        <begin position="488"/>
        <end position="510"/>
    </location>
</feature>
<feature type="domain" description="EGF-like" evidence="8">
    <location>
        <begin position="3180"/>
        <end position="3222"/>
    </location>
</feature>
<evidence type="ECO:0000313" key="12">
    <source>
        <dbReference type="Proteomes" id="UP000887540"/>
    </source>
</evidence>
<dbReference type="PROSITE" id="PS00022">
    <property type="entry name" value="EGF_1"/>
    <property type="match status" value="12"/>
</dbReference>
<dbReference type="SUPFAM" id="SSF57535">
    <property type="entry name" value="Complement control module/SCR domain"/>
    <property type="match status" value="2"/>
</dbReference>
<keyword evidence="7" id="KW-0812">Transmembrane</keyword>
<feature type="compositionally biased region" description="Polar residues" evidence="6">
    <location>
        <begin position="592"/>
        <end position="609"/>
    </location>
</feature>
<dbReference type="SMART" id="SM01411">
    <property type="entry name" value="Ephrin_rec_like"/>
    <property type="match status" value="9"/>
</dbReference>
<dbReference type="InterPro" id="IPR013320">
    <property type="entry name" value="ConA-like_dom_sf"/>
</dbReference>
<feature type="domain" description="EGF-like" evidence="8">
    <location>
        <begin position="3134"/>
        <end position="3178"/>
    </location>
</feature>
<dbReference type="Pfam" id="PF07699">
    <property type="entry name" value="Ephrin_rec_like"/>
    <property type="match status" value="6"/>
</dbReference>
<dbReference type="PANTHER" id="PTHR24033:SF151">
    <property type="entry name" value="NOTCH 2"/>
    <property type="match status" value="1"/>
</dbReference>
<feature type="compositionally biased region" description="Low complexity" evidence="6">
    <location>
        <begin position="875"/>
        <end position="929"/>
    </location>
</feature>
<dbReference type="Gene3D" id="2.10.50.10">
    <property type="entry name" value="Tumor Necrosis Factor Receptor, subunit A, domain 2"/>
    <property type="match status" value="7"/>
</dbReference>
<feature type="compositionally biased region" description="Low complexity" evidence="6">
    <location>
        <begin position="1167"/>
        <end position="1284"/>
    </location>
</feature>
<dbReference type="SMART" id="SM00179">
    <property type="entry name" value="EGF_CA"/>
    <property type="match status" value="7"/>
</dbReference>
<dbReference type="PROSITE" id="PS01187">
    <property type="entry name" value="EGF_CA"/>
    <property type="match status" value="1"/>
</dbReference>
<feature type="compositionally biased region" description="Low complexity" evidence="6">
    <location>
        <begin position="857"/>
        <end position="866"/>
    </location>
</feature>
<feature type="compositionally biased region" description="Pro residues" evidence="6">
    <location>
        <begin position="4240"/>
        <end position="4249"/>
    </location>
</feature>
<dbReference type="InterPro" id="IPR051830">
    <property type="entry name" value="NOTCH_homolog"/>
</dbReference>
<dbReference type="InterPro" id="IPR011641">
    <property type="entry name" value="Tyr-kin_ephrin_A/B_rcpt-like"/>
</dbReference>
<feature type="compositionally biased region" description="Low complexity" evidence="6">
    <location>
        <begin position="1061"/>
        <end position="1113"/>
    </location>
</feature>
<feature type="domain" description="EGF-like" evidence="8">
    <location>
        <begin position="3087"/>
        <end position="3132"/>
    </location>
</feature>
<dbReference type="Pfam" id="PF07645">
    <property type="entry name" value="EGF_CA"/>
    <property type="match status" value="1"/>
</dbReference>
<dbReference type="PROSITE" id="PS50825">
    <property type="entry name" value="HYR"/>
    <property type="match status" value="2"/>
</dbReference>
<feature type="disulfide bond" evidence="4">
    <location>
        <begin position="3054"/>
        <end position="3064"/>
    </location>
</feature>
<evidence type="ECO:0000259" key="11">
    <source>
        <dbReference type="PROSITE" id="PS50923"/>
    </source>
</evidence>
<feature type="compositionally biased region" description="Low complexity" evidence="6">
    <location>
        <begin position="706"/>
        <end position="715"/>
    </location>
</feature>
<sequence length="4377" mass="476325">MEFLEVNCPPLPQLYPNKAALSHGQTQAQLKNITKTSNGSALHSYAEYECKNGYDMRGKSPPYFICGYPNGSKWVPDLAEKNFYCQAPGCYASDVLHGNFSHQWVPANDSNEINCDVGFTHDGINQIKCIYENGNYTWDHQGPYRCLPSCQGNPCGPNGRCQISQDNDTYTCDCDKGYRMTVNGSNRTCEDINECTDHIDLCDSITSTCQNTIGSYLCICNSGTEMYENATMNTYNFPNNKSLIFDRSCIRTRCPIPQFTEYMVTTNDLFLNNSSVTYYCPKALQSLTMTCQASVWSKPDENFCTTTISCPKPNVTISTILTPNNTIYSVYDTISYSCEPGYTLIGPNETICLETGWNSNAPICTMQKCEDISELLQNITYLNVAVSTPPSPTHESWIKGTKLHFSCENGHVLNGSSTMYCSNATDGTLRWSENTLPACEEDLCIVSTPADVIPSASTIKVGQAATFRCLQPNYILSDSTQLECSSSTSSTASLTRVSRSASFEPSPSTTDESETTKITDSSTQTWTSEKSSTTKEPTTTTNSHSKTNTMSQTSTPYESSSSGPELQTTTIGTNEPTTETSRSSRVARSVTYEQSPSTTNIQSTKNSIKTTQEATTLTSTSVESTTTTESSSTQPIQTSSNPLSTLLPTHPISTTSETLSTSSESETTQASTAESFAQSTQTQESLSSTTSTRITSNTESTKETESSSSEKITTSAPLTTSKTSGEWTTISLTSEGPASTSESRKMSSIAYSETSNPTKETTLITSTLSNEMRLNHLNLGTLSNEMRLSSTETTPHETTTMESQTTSTSEHSSTPSESFPSTETSQNPSTTVKSETSETFTTLSSTGLSTQEGEVTSSSSPVSSSSHLALTTEVGGASTSGTSISISSEATKFSTSTEVYSTSTSIENTSSKTSHIPSSISPTPIAESTPVEKSTKMTTTESGMSSSSTNYVTPSSLLSSEAPSSPVTSSSFSEASTSSQASSNISTTTTKHGSITTTTTSTAKTSTIETTQPTQSLNNTTSYPRTTSTATPTRQQTASTTPNKHPQTTATSNITAETIAPESTTPSKESTTTKKSTATTTSQIITKGTTNTTSTAKPTTTTHSTTKPTTTTVELNTTRTSTTLETTFVPTTNRTTAKEPMTTSKKQETSTTAYTSTIYLNTTAYSGKPTQTETGPTTNTTSTPHETPSTTTTHTSQPTYSKTSPTTNTTSTPHETPSTTTTHTSQPTYTGTSSTTNTTSTSHRETSPTTKTTTTTTKTTITRSPNTTTHSTIETTTSHHPTTTAEELATTTCFCWTSSTIQSSGSTEPTSSMNTITVKHTPGSSSVTTEKITPKQTESSSHITYLDSTASSSNTTHLYSTESLSNTTYLGSTERSSHTPHLDSTTLTTKAIYLGPEPVISRSTTTTTSTMSTTSARKSTNCKKIHENGMNDPTDCGSNNKSEDGASDELDNMDFVVDNLLRKARSAELETNIHSGQCIIDWGGVSNAYVGSSVIFFCTISPTCRDHEVRWVDFGRNQTVPTVKNGLNTALIFDSIQMSDQGEYVCQVMDNDEILDSVTFFLAVSDAKSEKKDFLESTNLHQGWNFSEQWTQMENGSWSFSVGNSSDDENYLISPPLRVENDWLEITTELAACEKCQITAYNYSSDQVRDSIPLKEFHRLGTLSADRASSYSTQFQIPHPLLWIMLKVSGSTDNITLKGINLKIPTCPKIKLGLTIFPETIASPNATNVEGNCVEKATRKGFRPELICTKFGTWALPEKGVPVSSCFCSEGYVDYFGECVRKGPVCYECEPSPISKCNSTIARHCDVGESCRTHVQLNSSIPLIEKSCAKDCVDRFKDFEQCQAGLEECTLCCNTDYCSPINPVKRPIRFSSLPPVCIDQQPMQINCAPRIEVQQIGENVFLPTVVPWPEVKDNDPNYTISSNLPALGSSPYAFGGTETSIVWTATDRHGVEAQCVTQIVYMNNQPPSVKCPEIYLDYMAGTTSRQTSLRLPEIKAKGSVAQLVFEPRNGTIINVEEPLLINVTAIDTSGNMGRCQFWYMAVPSDCPLWKIDPTEFLCTQAENTTICYRRKPCTSKQLPVEFKAIACVPGQGWRFVQTEVIADHLNEALPMIRPPTCMEEQSSMVTMSITFDIAKKQSQCNNPLLDLLQKHLDNFIGRTCTDVSWHLAEVSTVNSNIILNYTTNGYDTSSVLACIRLITSTLTEELVRLNSPCLPPIRSHSIKYHLQCVSGWGSNTNFKCELCSPGYFFSAESCIECPKGTFSTISGAFGCQPCPGGKSTLNTGASSIAECIDACGPGFYSPSGLGPCKACSKGTYQPSFAQATCLSCFFNLTTAETASKSVGDCKAKCQPGSYGRGGIQPCHQCPMGYYQGEVGASECQRCAQGTTTLTVGATSQFQCIVLSCDTVQCRNGGICREGTCQCQPGFAGSECSIVLDLCKAAYCVNDGTCLFEPNIGPTCACPPGLTGSRCETEIRKHVKQDSISSSTIDCSDPNACTNGICIPGNHNCTCNWGYKNDVNGKCVAMSACEFHPCRIETSYGCMNMNMTLPDDLIDPNDFMCICNTTAGWTGKFCESRIGDCSEELPCQNNGTCIQTRNTTDNLPTSVCLCQPGWTGRLCADPIENPCENIKTCIHGTCRPYGDHNNTYICDCHADACGPGFYSPSGLGPCKACSKGTYQPSFAQTTCLSCFFNLTTAETASKSVGDCKAKCQPGSYGRGGIQPCHQCPMGYYQGEVGASECQRCAQGTTTLTVGATSQFQCIFLSCDTVQCLNGGICREETCQCQPGFAGSECSIVLDLCKAAYCVNDGTCSFEPTIGPTCACPPGLTGSRCETEIRKHIKQDSVSSSTIDCSDPNACTNGICIPGNHSCTCNWGYKNDVNGKCVAMSACEFHPCRIETSYGCMEMNMTLPDDLIDPNDFMCICNTTAGWTGKFCESRIGDCSEELPCQNNGTCIQTRNTTDGLPTSVCLCQPGWTGRLCADPIENPCENIKTCIHGTCRPYGEHNNTYICDCHADCLNGGTCHSWGQLNNGGYANCTCVQEFNGKYCENEIDHCHPNPCQHGTCETMLHGYHCACDPSYTGKYCNVSIDPCSNGPFPDSNPCGMGTCKAISYGYNGAVNCTCSDGWTGTDCRKSRNSCTQNQTDFCQNDSVCIPLPNLGSFPEYTCQCPWGEAGRSCGISIDYCKQSDHDICMHNATCVYNNSSYTFECQHCPLNTIGLNCEQFMDPCNNMFCGKHGYCVNKDNQVKCECNVGWRGDNCSIGNNFCSLPNDEQYCLNGGSCVFSEEKDFSYCICPANYTGQRCENPTSYYNFNLYFTGNPSVEKNQTIVSVDIPPSFMREFSICGWVRYGTDSTIQQVHELIAGQQQLAPYAVLGIWNGTNVVQPIITFSNTGVQITGQDDEKLHSSNFTLYTWHHFCVVSPRLYLNGWTYYLDGNMVDHNNQAGVSPEQNVSILLGQNIEGTERFVGQLSLVQFYGKSLNDSDVASMAFDCIKYVKEYGADLTVAISWNQYTPVDKFNQGIQTIYPGICVTSSCIPGQPDCAKDKTPPTVVRCPSYTYLNESKRLTTVKWDESLDEMFYDNNYIVELTSNYRSGQTFTWGFYHVVYKARDAAGNLATCEFDLVIAKDVCTSPQAVNNRTSLTFTEVITEYTRKQANLSCIDPMDVFNQPVPPFYTCDVMGRWDRLGQFSYFPGCSSTVNPSQTLNGTVIFYNLCENSAALMEMVKQTILNSSQRLSSQYPGQQICSDEKCTNVIINPLCTSNQRRRRQVDNETVPITFAIQTNLTSRDILPYVNGSMQANRLTIINPNHDITCDSSSENPQRYPSRSGDILCASCTAGQYFDQTECVPCPKNTYSTNGTGSCIKCTSPRNVTAGTGSSDPRSCYIDCDTGSYYSYAISNCTPCAQGTYQNQTGQLACEQCPDQSTTSGTGTKLSSDCYLCPAGQELDDTETCVACQNGTFRGAGSPSACVSCQPGFTSKQGGTAPTDCNEINCPPGTYIKPNPPSPVDQTRYKLNDVCVFCDYGYYEENYNASSCTICQSGYTTTQKGSKSPKDCVPGNTIRCNPYDQNSCPNGTTCAQKPDGGGYVCVPMSATSEPLPPHITPVWVWILIGFLALALTVGIVVLVFVFRKKWLIWFAQTCPCCMPFCPCKKLSPDDLEAEAIPRNDSDARVTGSSETGFTDFKDEDGAHQRFVSIPRAEIRADRPHLESQESAENPLDEIRDILQYFAPPTDSKSRHSPPPTPPPIPQSRLTVQTSLRTAQEDRSHFDYDMRYSLDEAAARRRVMAQSSTQRNEMFSYQRSAFAHTTTEPARARQPSPDYSPPPPVGRIIPESRTVPTGRRRGSSSSESEKRWTPPKDAPKSAVSLDNDDDLFFS</sequence>
<feature type="disulfide bond" evidence="4">
    <location>
        <begin position="3275"/>
        <end position="3292"/>
    </location>
</feature>
<feature type="domain" description="EGF-like" evidence="8">
    <location>
        <begin position="2576"/>
        <end position="2619"/>
    </location>
</feature>
<dbReference type="InterPro" id="IPR018097">
    <property type="entry name" value="EGF_Ca-bd_CS"/>
</dbReference>
<comment type="caution">
    <text evidence="4">Lacks conserved residue(s) required for the propagation of feature annotation.</text>
</comment>
<feature type="domain" description="EGF-like" evidence="8">
    <location>
        <begin position="2937"/>
        <end position="2980"/>
    </location>
</feature>
<feature type="disulfide bond" evidence="4">
    <location>
        <begin position="2422"/>
        <end position="2431"/>
    </location>
</feature>
<dbReference type="SMART" id="SM00032">
    <property type="entry name" value="CCP"/>
    <property type="match status" value="5"/>
</dbReference>
<keyword evidence="5" id="KW-0768">Sushi</keyword>
<feature type="disulfide bond" evidence="4">
    <location>
        <begin position="3192"/>
        <end position="3209"/>
    </location>
</feature>
<feature type="compositionally biased region" description="Low complexity" evidence="6">
    <location>
        <begin position="1020"/>
        <end position="1042"/>
    </location>
</feature>
<dbReference type="PANTHER" id="PTHR24033">
    <property type="entry name" value="EGF-LIKE DOMAIN-CONTAINING PROTEIN"/>
    <property type="match status" value="1"/>
</dbReference>
<keyword evidence="3 4" id="KW-1015">Disulfide bond</keyword>
<dbReference type="Pfam" id="PF02494">
    <property type="entry name" value="HYR"/>
    <property type="match status" value="1"/>
</dbReference>
<feature type="compositionally biased region" description="Basic and acidic residues" evidence="6">
    <location>
        <begin position="4350"/>
        <end position="4362"/>
    </location>
</feature>
<dbReference type="InterPro" id="IPR007110">
    <property type="entry name" value="Ig-like_dom"/>
</dbReference>
<feature type="domain" description="EGF-like" evidence="8">
    <location>
        <begin position="2434"/>
        <end position="2471"/>
    </location>
</feature>
<evidence type="ECO:0000256" key="7">
    <source>
        <dbReference type="SAM" id="Phobius"/>
    </source>
</evidence>
<protein>
    <submittedName>
        <fullName evidence="13">Uncharacterized protein</fullName>
    </submittedName>
</protein>
<feature type="disulfide bond" evidence="4">
    <location>
        <begin position="2609"/>
        <end position="2618"/>
    </location>
</feature>
<evidence type="ECO:0000313" key="13">
    <source>
        <dbReference type="WBParaSite" id="ACRNAN_Path_101.g365.t1"/>
    </source>
</evidence>
<feature type="compositionally biased region" description="Polar residues" evidence="6">
    <location>
        <begin position="4251"/>
        <end position="4261"/>
    </location>
</feature>
<organism evidence="12 13">
    <name type="scientific">Acrobeloides nanus</name>
    <dbReference type="NCBI Taxonomy" id="290746"/>
    <lineage>
        <taxon>Eukaryota</taxon>
        <taxon>Metazoa</taxon>
        <taxon>Ecdysozoa</taxon>
        <taxon>Nematoda</taxon>
        <taxon>Chromadorea</taxon>
        <taxon>Rhabditida</taxon>
        <taxon>Tylenchina</taxon>
        <taxon>Cephalobomorpha</taxon>
        <taxon>Cephaloboidea</taxon>
        <taxon>Cephalobidae</taxon>
        <taxon>Acrobeloides</taxon>
    </lineage>
</organism>
<keyword evidence="7" id="KW-1133">Transmembrane helix</keyword>
<feature type="domain" description="EGF-like" evidence="8">
    <location>
        <begin position="147"/>
        <end position="190"/>
    </location>
</feature>
<feature type="disulfide bond" evidence="4">
    <location>
        <begin position="2822"/>
        <end position="2831"/>
    </location>
</feature>
<feature type="disulfide bond" evidence="4">
    <location>
        <begin position="3168"/>
        <end position="3177"/>
    </location>
</feature>
<dbReference type="SUPFAM" id="SSF49899">
    <property type="entry name" value="Concanavalin A-like lectins/glucanases"/>
    <property type="match status" value="1"/>
</dbReference>
<feature type="compositionally biased region" description="Polar residues" evidence="6">
    <location>
        <begin position="749"/>
        <end position="760"/>
    </location>
</feature>
<dbReference type="InterPro" id="IPR003410">
    <property type="entry name" value="HYR_dom"/>
</dbReference>
<feature type="compositionally biased region" description="Polar residues" evidence="6">
    <location>
        <begin position="716"/>
        <end position="741"/>
    </location>
</feature>
<keyword evidence="2" id="KW-0677">Repeat</keyword>
<feature type="domain" description="EGF-like" evidence="8">
    <location>
        <begin position="3011"/>
        <end position="3048"/>
    </location>
</feature>
<feature type="disulfide bond" evidence="4">
    <location>
        <begin position="3250"/>
        <end position="3259"/>
    </location>
</feature>
<evidence type="ECO:0000256" key="3">
    <source>
        <dbReference type="ARBA" id="ARBA00023157"/>
    </source>
</evidence>
<dbReference type="WBParaSite" id="ACRNAN_Path_101.g365.t1">
    <property type="protein sequence ID" value="ACRNAN_Path_101.g365.t1"/>
    <property type="gene ID" value="ACRNAN_Path_101.g365"/>
</dbReference>
<feature type="domain" description="HYR" evidence="9">
    <location>
        <begin position="3544"/>
        <end position="3627"/>
    </location>
</feature>
<dbReference type="InterPro" id="IPR049883">
    <property type="entry name" value="NOTCH1_EGF-like"/>
</dbReference>
<feature type="disulfide bond" evidence="4">
    <location>
        <begin position="3294"/>
        <end position="3303"/>
    </location>
</feature>
<dbReference type="Pfam" id="PF00008">
    <property type="entry name" value="EGF"/>
    <property type="match status" value="3"/>
</dbReference>
<dbReference type="SUPFAM" id="SSF57196">
    <property type="entry name" value="EGF/Laminin"/>
    <property type="match status" value="8"/>
</dbReference>
<feature type="region of interest" description="Disordered" evidence="6">
    <location>
        <begin position="1304"/>
        <end position="1341"/>
    </location>
</feature>
<dbReference type="SMART" id="SM00181">
    <property type="entry name" value="EGF"/>
    <property type="match status" value="22"/>
</dbReference>
<feature type="domain" description="Ig-like" evidence="10">
    <location>
        <begin position="1491"/>
        <end position="1559"/>
    </location>
</feature>
<feature type="region of interest" description="Disordered" evidence="6">
    <location>
        <begin position="4231"/>
        <end position="4267"/>
    </location>
</feature>
<dbReference type="PROSITE" id="PS50923">
    <property type="entry name" value="SUSHI"/>
    <property type="match status" value="2"/>
</dbReference>
<feature type="compositionally biased region" description="Low complexity" evidence="6">
    <location>
        <begin position="936"/>
        <end position="1011"/>
    </location>
</feature>
<dbReference type="Proteomes" id="UP000887540">
    <property type="component" value="Unplaced"/>
</dbReference>
<dbReference type="SUPFAM" id="SSF48726">
    <property type="entry name" value="Immunoglobulin"/>
    <property type="match status" value="1"/>
</dbReference>
<feature type="disulfide bond" evidence="4">
    <location>
        <begin position="155"/>
        <end position="172"/>
    </location>
</feature>
<keyword evidence="7" id="KW-0472">Membrane</keyword>
<dbReference type="PROSITE" id="PS50835">
    <property type="entry name" value="IG_LIKE"/>
    <property type="match status" value="1"/>
</dbReference>
<dbReference type="SUPFAM" id="SSF57184">
    <property type="entry name" value="Growth factor receptor domain"/>
    <property type="match status" value="2"/>
</dbReference>
<dbReference type="InterPro" id="IPR001881">
    <property type="entry name" value="EGF-like_Ca-bd_dom"/>
</dbReference>
<feature type="domain" description="EGF-like" evidence="8">
    <location>
        <begin position="3050"/>
        <end position="3085"/>
    </location>
</feature>
<dbReference type="Gene3D" id="2.10.25.10">
    <property type="entry name" value="Laminin"/>
    <property type="match status" value="12"/>
</dbReference>
<feature type="compositionally biased region" description="Low complexity" evidence="6">
    <location>
        <begin position="789"/>
        <end position="825"/>
    </location>
</feature>
<evidence type="ECO:0000256" key="1">
    <source>
        <dbReference type="ARBA" id="ARBA00022536"/>
    </source>
</evidence>
<dbReference type="InterPro" id="IPR035976">
    <property type="entry name" value="Sushi/SCR/CCP_sf"/>
</dbReference>
<feature type="region of interest" description="Disordered" evidence="6">
    <location>
        <begin position="1131"/>
        <end position="1151"/>
    </location>
</feature>
<evidence type="ECO:0000256" key="4">
    <source>
        <dbReference type="PROSITE-ProRule" id="PRU00076"/>
    </source>
</evidence>
<feature type="compositionally biased region" description="Polar residues" evidence="6">
    <location>
        <begin position="779"/>
        <end position="788"/>
    </location>
</feature>
<accession>A0A914BUD6</accession>
<dbReference type="PROSITE" id="PS01186">
    <property type="entry name" value="EGF_2"/>
    <property type="match status" value="6"/>
</dbReference>
<dbReference type="CDD" id="cd00054">
    <property type="entry name" value="EGF_CA"/>
    <property type="match status" value="3"/>
</dbReference>
<feature type="compositionally biased region" description="Low complexity" evidence="6">
    <location>
        <begin position="521"/>
        <end position="591"/>
    </location>
</feature>
<feature type="disulfide bond" evidence="4">
    <location>
        <begin position="2970"/>
        <end position="2979"/>
    </location>
</feature>
<dbReference type="PROSITE" id="PS00010">
    <property type="entry name" value="ASX_HYDROXYL"/>
    <property type="match status" value="1"/>
</dbReference>
<feature type="region of interest" description="Disordered" evidence="6">
    <location>
        <begin position="779"/>
        <end position="1113"/>
    </location>
</feature>
<feature type="disulfide bond" evidence="4">
    <location>
        <begin position="2461"/>
        <end position="2470"/>
    </location>
</feature>
<dbReference type="GO" id="GO:0005509">
    <property type="term" value="F:calcium ion binding"/>
    <property type="evidence" value="ECO:0007669"/>
    <property type="project" value="InterPro"/>
</dbReference>
<evidence type="ECO:0000256" key="2">
    <source>
        <dbReference type="ARBA" id="ARBA00022737"/>
    </source>
</evidence>
<feature type="compositionally biased region" description="Low complexity" evidence="6">
    <location>
        <begin position="653"/>
        <end position="699"/>
    </location>
</feature>
<proteinExistence type="predicted"/>
<feature type="region of interest" description="Disordered" evidence="6">
    <location>
        <begin position="1164"/>
        <end position="1284"/>
    </location>
</feature>
<feature type="disulfide bond" evidence="4">
    <location>
        <begin position="3212"/>
        <end position="3221"/>
    </location>
</feature>
<feature type="disulfide bond" evidence="4">
    <location>
        <begin position="3012"/>
        <end position="3022"/>
    </location>
</feature>
<feature type="domain" description="Sushi" evidence="11">
    <location>
        <begin position="308"/>
        <end position="366"/>
    </location>
</feature>
<dbReference type="PROSITE" id="PS50026">
    <property type="entry name" value="EGF_3"/>
    <property type="match status" value="13"/>
</dbReference>
<evidence type="ECO:0000259" key="9">
    <source>
        <dbReference type="PROSITE" id="PS50825"/>
    </source>
</evidence>
<dbReference type="InterPro" id="IPR000436">
    <property type="entry name" value="Sushi_SCR_CCP_dom"/>
</dbReference>
<feature type="domain" description="EGF-like" evidence="8">
    <location>
        <begin position="2400"/>
        <end position="2432"/>
    </location>
</feature>
<feature type="domain" description="HYR" evidence="9">
    <location>
        <begin position="1878"/>
        <end position="1963"/>
    </location>
</feature>
<evidence type="ECO:0000256" key="5">
    <source>
        <dbReference type="PROSITE-ProRule" id="PRU00302"/>
    </source>
</evidence>
<feature type="region of interest" description="Disordered" evidence="6">
    <location>
        <begin position="4163"/>
        <end position="4185"/>
    </location>
</feature>
<dbReference type="CDD" id="cd00033">
    <property type="entry name" value="CCP"/>
    <property type="match status" value="1"/>
</dbReference>
<keyword evidence="12" id="KW-1185">Reference proteome</keyword>
<feature type="region of interest" description="Disordered" evidence="6">
    <location>
        <begin position="488"/>
        <end position="760"/>
    </location>
</feature>
<keyword evidence="1 4" id="KW-0245">EGF-like domain</keyword>
<feature type="region of interest" description="Disordered" evidence="6">
    <location>
        <begin position="1424"/>
        <end position="1449"/>
    </location>
</feature>
<feature type="domain" description="EGF-like" evidence="8">
    <location>
        <begin position="3262"/>
        <end position="3304"/>
    </location>
</feature>
<dbReference type="InterPro" id="IPR036179">
    <property type="entry name" value="Ig-like_dom_sf"/>
</dbReference>
<feature type="compositionally biased region" description="Polar residues" evidence="6">
    <location>
        <begin position="1043"/>
        <end position="1056"/>
    </location>
</feature>
<dbReference type="InterPro" id="IPR009030">
    <property type="entry name" value="Growth_fac_rcpt_cys_sf"/>
</dbReference>
<feature type="disulfide bond" evidence="4">
    <location>
        <begin position="3075"/>
        <end position="3084"/>
    </location>
</feature>
<feature type="disulfide bond" evidence="4">
    <location>
        <begin position="3122"/>
        <end position="3131"/>
    </location>
</feature>
<dbReference type="Gene3D" id="2.10.70.10">
    <property type="entry name" value="Complement Module, domain 1"/>
    <property type="match status" value="2"/>
</dbReference>
<evidence type="ECO:0000259" key="8">
    <source>
        <dbReference type="PROSITE" id="PS50026"/>
    </source>
</evidence>
<name>A0A914BUD6_9BILA</name>
<feature type="domain" description="EGF-like" evidence="8">
    <location>
        <begin position="3224"/>
        <end position="3260"/>
    </location>
</feature>
<feature type="domain" description="Sushi" evidence="11">
    <location>
        <begin position="367"/>
        <end position="441"/>
    </location>
</feature>
<feature type="compositionally biased region" description="Low complexity" evidence="6">
    <location>
        <begin position="837"/>
        <end position="850"/>
    </location>
</feature>
<feature type="compositionally biased region" description="Low complexity" evidence="6">
    <location>
        <begin position="610"/>
        <end position="640"/>
    </location>
</feature>
<evidence type="ECO:0000259" key="10">
    <source>
        <dbReference type="PROSITE" id="PS50835"/>
    </source>
</evidence>
<feature type="transmembrane region" description="Helical" evidence="7">
    <location>
        <begin position="4106"/>
        <end position="4130"/>
    </location>
</feature>